<evidence type="ECO:0000259" key="1">
    <source>
        <dbReference type="Pfam" id="PF03781"/>
    </source>
</evidence>
<dbReference type="OrthoDB" id="9768004at2"/>
<dbReference type="PANTHER" id="PTHR23150">
    <property type="entry name" value="SULFATASE MODIFYING FACTOR 1, 2"/>
    <property type="match status" value="1"/>
</dbReference>
<reference evidence="2 3" key="1">
    <citation type="submission" date="2017-03" db="EMBL/GenBank/DDBJ databases">
        <authorList>
            <person name="Afonso C.L."/>
            <person name="Miller P.J."/>
            <person name="Scott M.A."/>
            <person name="Spackman E."/>
            <person name="Goraichik I."/>
            <person name="Dimitrov K.M."/>
            <person name="Suarez D.L."/>
            <person name="Swayne D.E."/>
        </authorList>
    </citation>
    <scope>NUCLEOTIDE SEQUENCE [LARGE SCALE GENOMIC DNA]</scope>
    <source>
        <strain evidence="2">PRJEB14757</strain>
    </source>
</reference>
<proteinExistence type="predicted"/>
<dbReference type="SUPFAM" id="SSF56436">
    <property type="entry name" value="C-type lectin-like"/>
    <property type="match status" value="1"/>
</dbReference>
<evidence type="ECO:0000313" key="3">
    <source>
        <dbReference type="Proteomes" id="UP000191931"/>
    </source>
</evidence>
<dbReference type="InterPro" id="IPR051043">
    <property type="entry name" value="Sulfatase_Mod_Factor_Kinase"/>
</dbReference>
<dbReference type="EMBL" id="FWEV01000144">
    <property type="protein sequence ID" value="SLM30505.1"/>
    <property type="molecule type" value="Genomic_DNA"/>
</dbReference>
<dbReference type="GO" id="GO:0120147">
    <property type="term" value="F:formylglycine-generating oxidase activity"/>
    <property type="evidence" value="ECO:0007669"/>
    <property type="project" value="TreeGrafter"/>
</dbReference>
<dbReference type="Pfam" id="PF03781">
    <property type="entry name" value="FGE-sulfatase"/>
    <property type="match status" value="1"/>
</dbReference>
<name>A0A1W1HDQ4_9BACT</name>
<gene>
    <name evidence="2" type="ORF">MTBBW1_2280047</name>
</gene>
<dbReference type="PANTHER" id="PTHR23150:SF19">
    <property type="entry name" value="FORMYLGLYCINE-GENERATING ENZYME"/>
    <property type="match status" value="1"/>
</dbReference>
<dbReference type="InterPro" id="IPR005532">
    <property type="entry name" value="SUMF_dom"/>
</dbReference>
<dbReference type="InterPro" id="IPR042095">
    <property type="entry name" value="SUMF_sf"/>
</dbReference>
<dbReference type="Gene3D" id="3.90.1580.10">
    <property type="entry name" value="paralog of FGE (formylglycine-generating enzyme)"/>
    <property type="match status" value="1"/>
</dbReference>
<feature type="domain" description="Sulfatase-modifying factor enzyme-like" evidence="1">
    <location>
        <begin position="5"/>
        <end position="226"/>
    </location>
</feature>
<keyword evidence="3" id="KW-1185">Reference proteome</keyword>
<sequence length="232" mass="26060">MTFNLIPAGTFMMGSPSDEPGRVSNETQHQVTLTNSFYMQTTEVTQGQWEAVMGSNPSYHDECGADCPVEYVSWNDIQNFITALNALGDGTYLLPTEAEWEYSARAGSTTAFANGDITETLCAYDPNLDLMGWYCGNSGNTTRSVAQKEANDWGLYDMHGNVYEWCQDWYGNYTTDSLIDPEGPSTGSLRVVRGGSWNYDAWRCRSAYRNRGFLDYRYNYVGFRLVLSPGQQ</sequence>
<dbReference type="STRING" id="1246637.MTBBW1_2280047"/>
<dbReference type="InterPro" id="IPR016187">
    <property type="entry name" value="CTDL_fold"/>
</dbReference>
<evidence type="ECO:0000313" key="2">
    <source>
        <dbReference type="EMBL" id="SLM30505.1"/>
    </source>
</evidence>
<dbReference type="Proteomes" id="UP000191931">
    <property type="component" value="Unassembled WGS sequence"/>
</dbReference>
<dbReference type="AlphaFoldDB" id="A0A1W1HDQ4"/>
<protein>
    <recommendedName>
        <fullName evidence="1">Sulfatase-modifying factor enzyme-like domain-containing protein</fullName>
    </recommendedName>
</protein>
<accession>A0A1W1HDQ4</accession>
<organism evidence="2 3">
    <name type="scientific">Desulfamplus magnetovallimortis</name>
    <dbReference type="NCBI Taxonomy" id="1246637"/>
    <lineage>
        <taxon>Bacteria</taxon>
        <taxon>Pseudomonadati</taxon>
        <taxon>Thermodesulfobacteriota</taxon>
        <taxon>Desulfobacteria</taxon>
        <taxon>Desulfobacterales</taxon>
        <taxon>Desulfobacteraceae</taxon>
        <taxon>Desulfamplus</taxon>
    </lineage>
</organism>